<dbReference type="InterPro" id="IPR006015">
    <property type="entry name" value="Universal_stress_UspA"/>
</dbReference>
<evidence type="ECO:0000313" key="3">
    <source>
        <dbReference type="EMBL" id="GAA4399790.1"/>
    </source>
</evidence>
<accession>A0ABP8K3Q8</accession>
<evidence type="ECO:0000313" key="4">
    <source>
        <dbReference type="Proteomes" id="UP001500945"/>
    </source>
</evidence>
<gene>
    <name evidence="3" type="ORF">GCM10023168_07680</name>
</gene>
<reference evidence="4" key="1">
    <citation type="journal article" date="2019" name="Int. J. Syst. Evol. Microbiol.">
        <title>The Global Catalogue of Microorganisms (GCM) 10K type strain sequencing project: providing services to taxonomists for standard genome sequencing and annotation.</title>
        <authorList>
            <consortium name="The Broad Institute Genomics Platform"/>
            <consortium name="The Broad Institute Genome Sequencing Center for Infectious Disease"/>
            <person name="Wu L."/>
            <person name="Ma J."/>
        </authorList>
    </citation>
    <scope>NUCLEOTIDE SEQUENCE [LARGE SCALE GENOMIC DNA]</scope>
    <source>
        <strain evidence="4">JCM 17809</strain>
    </source>
</reference>
<comment type="caution">
    <text evidence="3">The sequence shown here is derived from an EMBL/GenBank/DDBJ whole genome shotgun (WGS) entry which is preliminary data.</text>
</comment>
<protein>
    <recommendedName>
        <fullName evidence="2">UspA domain-containing protein</fullName>
    </recommendedName>
</protein>
<dbReference type="RefSeq" id="WP_345202461.1">
    <property type="nucleotide sequence ID" value="NZ_BAABGM010000003.1"/>
</dbReference>
<dbReference type="PANTHER" id="PTHR46268:SF6">
    <property type="entry name" value="UNIVERSAL STRESS PROTEIN UP12"/>
    <property type="match status" value="1"/>
</dbReference>
<dbReference type="Gene3D" id="3.40.50.620">
    <property type="entry name" value="HUPs"/>
    <property type="match status" value="1"/>
</dbReference>
<dbReference type="CDD" id="cd00293">
    <property type="entry name" value="USP-like"/>
    <property type="match status" value="1"/>
</dbReference>
<name>A0ABP8K3Q8_9MICO</name>
<sequence length="143" mass="15567">MDTIVVGVDNSAASTRAVEFAVDRAQRNHWKIVLVHVIPWSPFSFQTPSENEHRHREKQREIKAATEQVLAPMAEIAERGGVPHTEVVRHGKPSDTVLDICAEVGAVHVIVGRTGDSGLREAVFGSVANRLAQHADVPVTVVP</sequence>
<comment type="similarity">
    <text evidence="1">Belongs to the universal stress protein A family.</text>
</comment>
<dbReference type="InterPro" id="IPR006016">
    <property type="entry name" value="UspA"/>
</dbReference>
<keyword evidence="4" id="KW-1185">Reference proteome</keyword>
<evidence type="ECO:0000256" key="1">
    <source>
        <dbReference type="ARBA" id="ARBA00008791"/>
    </source>
</evidence>
<evidence type="ECO:0000259" key="2">
    <source>
        <dbReference type="Pfam" id="PF00582"/>
    </source>
</evidence>
<dbReference type="EMBL" id="BAABGM010000003">
    <property type="protein sequence ID" value="GAA4399790.1"/>
    <property type="molecule type" value="Genomic_DNA"/>
</dbReference>
<dbReference type="PRINTS" id="PR01438">
    <property type="entry name" value="UNVRSLSTRESS"/>
</dbReference>
<dbReference type="Pfam" id="PF00582">
    <property type="entry name" value="Usp"/>
    <property type="match status" value="1"/>
</dbReference>
<feature type="domain" description="UspA" evidence="2">
    <location>
        <begin position="2"/>
        <end position="143"/>
    </location>
</feature>
<dbReference type="SUPFAM" id="SSF52402">
    <property type="entry name" value="Adenine nucleotide alpha hydrolases-like"/>
    <property type="match status" value="1"/>
</dbReference>
<dbReference type="Proteomes" id="UP001500945">
    <property type="component" value="Unassembled WGS sequence"/>
</dbReference>
<proteinExistence type="inferred from homology"/>
<dbReference type="InterPro" id="IPR014729">
    <property type="entry name" value="Rossmann-like_a/b/a_fold"/>
</dbReference>
<organism evidence="3 4">
    <name type="scientific">Fodinibacter luteus</name>
    <dbReference type="NCBI Taxonomy" id="552064"/>
    <lineage>
        <taxon>Bacteria</taxon>
        <taxon>Bacillati</taxon>
        <taxon>Actinomycetota</taxon>
        <taxon>Actinomycetes</taxon>
        <taxon>Micrococcales</taxon>
        <taxon>Intrasporangiaceae</taxon>
        <taxon>Fodinibacter (ex Wang et al. 2009)</taxon>
    </lineage>
</organism>
<dbReference type="PANTHER" id="PTHR46268">
    <property type="entry name" value="STRESS RESPONSE PROTEIN NHAX"/>
    <property type="match status" value="1"/>
</dbReference>